<gene>
    <name evidence="3" type="primary">LOC104763208</name>
</gene>
<keyword evidence="2" id="KW-1185">Reference proteome</keyword>
<dbReference type="PANTHER" id="PTHR47592:SF27">
    <property type="entry name" value="OS08G0421700 PROTEIN"/>
    <property type="match status" value="1"/>
</dbReference>
<dbReference type="PANTHER" id="PTHR47592">
    <property type="entry name" value="PBF68 PROTEIN"/>
    <property type="match status" value="1"/>
</dbReference>
<dbReference type="RefSeq" id="XP_010484917.1">
    <property type="nucleotide sequence ID" value="XM_010486615.1"/>
</dbReference>
<sequence length="260" mass="30339">MDPYAAVVKNYIEKPFVFRGVDFKRWQQKMLFYLTTLNLAQDVTSEAPELPVEDDISDEIIKASEAWTQNEFLCKNYILNALDDSLYDVYHIFQSPKELCESLEKKYKSEVGSAKKFIVGKFLNFKMSDTLRVVKQVEEIQVTAHELKDEGMGLNETFLVASIIEKLPPSWKYFKTHLKHIHEDMSLEQLILKLRVQEENRKNEKFEFSLMEAKANVVEGNISKFKGFKKKKNVKRTFIPPKGSNFKKKLQGAYWITDTS</sequence>
<reference evidence="3" key="2">
    <citation type="submission" date="2025-08" db="UniProtKB">
        <authorList>
            <consortium name="RefSeq"/>
        </authorList>
    </citation>
    <scope>IDENTIFICATION</scope>
    <source>
        <tissue evidence="3">Leaf</tissue>
    </source>
</reference>
<dbReference type="Pfam" id="PF14223">
    <property type="entry name" value="Retrotran_gag_2"/>
    <property type="match status" value="1"/>
</dbReference>
<evidence type="ECO:0000256" key="1">
    <source>
        <dbReference type="SAM" id="Coils"/>
    </source>
</evidence>
<reference evidence="2" key="1">
    <citation type="journal article" date="2014" name="Nat. Commun.">
        <title>The emerging biofuel crop Camelina sativa retains a highly undifferentiated hexaploid genome structure.</title>
        <authorList>
            <person name="Kagale S."/>
            <person name="Koh C."/>
            <person name="Nixon J."/>
            <person name="Bollina V."/>
            <person name="Clarke W.E."/>
            <person name="Tuteja R."/>
            <person name="Spillane C."/>
            <person name="Robinson S.J."/>
            <person name="Links M.G."/>
            <person name="Clarke C."/>
            <person name="Higgins E.E."/>
            <person name="Huebert T."/>
            <person name="Sharpe A.G."/>
            <person name="Parkin I.A."/>
        </authorList>
    </citation>
    <scope>NUCLEOTIDE SEQUENCE [LARGE SCALE GENOMIC DNA]</scope>
    <source>
        <strain evidence="2">cv. DH55</strain>
    </source>
</reference>
<name>A0ABM0XEW5_CAMSA</name>
<evidence type="ECO:0000313" key="2">
    <source>
        <dbReference type="Proteomes" id="UP000694864"/>
    </source>
</evidence>
<protein>
    <submittedName>
        <fullName evidence="3">Uncharacterized protein LOC104763208</fullName>
    </submittedName>
</protein>
<accession>A0ABM0XEW5</accession>
<feature type="coiled-coil region" evidence="1">
    <location>
        <begin position="187"/>
        <end position="216"/>
    </location>
</feature>
<proteinExistence type="predicted"/>
<keyword evidence="1" id="KW-0175">Coiled coil</keyword>
<evidence type="ECO:0000313" key="3">
    <source>
        <dbReference type="RefSeq" id="XP_010484917.1"/>
    </source>
</evidence>
<dbReference type="GeneID" id="104763208"/>
<dbReference type="Proteomes" id="UP000694864">
    <property type="component" value="Chromosome 18"/>
</dbReference>
<organism evidence="2 3">
    <name type="scientific">Camelina sativa</name>
    <name type="common">False flax</name>
    <name type="synonym">Myagrum sativum</name>
    <dbReference type="NCBI Taxonomy" id="90675"/>
    <lineage>
        <taxon>Eukaryota</taxon>
        <taxon>Viridiplantae</taxon>
        <taxon>Streptophyta</taxon>
        <taxon>Embryophyta</taxon>
        <taxon>Tracheophyta</taxon>
        <taxon>Spermatophyta</taxon>
        <taxon>Magnoliopsida</taxon>
        <taxon>eudicotyledons</taxon>
        <taxon>Gunneridae</taxon>
        <taxon>Pentapetalae</taxon>
        <taxon>rosids</taxon>
        <taxon>malvids</taxon>
        <taxon>Brassicales</taxon>
        <taxon>Brassicaceae</taxon>
        <taxon>Camelineae</taxon>
        <taxon>Camelina</taxon>
    </lineage>
</organism>